<evidence type="ECO:0000313" key="5">
    <source>
        <dbReference type="Proteomes" id="UP000242496"/>
    </source>
</evidence>
<dbReference type="OrthoDB" id="9801052at2"/>
<dbReference type="PANTHER" id="PTHR43713:SF3">
    <property type="entry name" value="GLUTAMATE-1-SEMIALDEHYDE 2,1-AMINOMUTASE 1, CHLOROPLASTIC-RELATED"/>
    <property type="match status" value="1"/>
</dbReference>
<dbReference type="Gene3D" id="3.40.640.10">
    <property type="entry name" value="Type I PLP-dependent aspartate aminotransferase-like (Major domain)"/>
    <property type="match status" value="1"/>
</dbReference>
<accession>A0A1I7HMT7</accession>
<evidence type="ECO:0000256" key="1">
    <source>
        <dbReference type="ARBA" id="ARBA00001933"/>
    </source>
</evidence>
<dbReference type="AlphaFoldDB" id="A0A1I7HMT7"/>
<dbReference type="GO" id="GO:0030170">
    <property type="term" value="F:pyridoxal phosphate binding"/>
    <property type="evidence" value="ECO:0007669"/>
    <property type="project" value="InterPro"/>
</dbReference>
<evidence type="ECO:0000256" key="2">
    <source>
        <dbReference type="ARBA" id="ARBA00022898"/>
    </source>
</evidence>
<organism evidence="4 5">
    <name type="scientific">Xenorhabdus koppenhoeferi</name>
    <dbReference type="NCBI Taxonomy" id="351659"/>
    <lineage>
        <taxon>Bacteria</taxon>
        <taxon>Pseudomonadati</taxon>
        <taxon>Pseudomonadota</taxon>
        <taxon>Gammaproteobacteria</taxon>
        <taxon>Enterobacterales</taxon>
        <taxon>Morganellaceae</taxon>
        <taxon>Xenorhabdus</taxon>
    </lineage>
</organism>
<reference evidence="5" key="1">
    <citation type="submission" date="2016-10" db="EMBL/GenBank/DDBJ databases">
        <authorList>
            <person name="Varghese N."/>
            <person name="Submissions S."/>
        </authorList>
    </citation>
    <scope>NUCLEOTIDE SEQUENCE [LARGE SCALE GENOMIC DNA]</scope>
    <source>
        <strain evidence="5">DSM 18168</strain>
    </source>
</reference>
<comment type="cofactor">
    <cofactor evidence="1">
        <name>pyridoxal 5'-phosphate</name>
        <dbReference type="ChEBI" id="CHEBI:597326"/>
    </cofactor>
</comment>
<gene>
    <name evidence="4" type="ORF">SAMN05421784_11541</name>
</gene>
<dbReference type="GO" id="GO:0008483">
    <property type="term" value="F:transaminase activity"/>
    <property type="evidence" value="ECO:0007669"/>
    <property type="project" value="InterPro"/>
</dbReference>
<sequence>MSPLVGSDRYFDLNGHPILFTSGVGHKIYDQNSKEYMDFILGIGPVILGHANRTFNEVLMAALNKGLSFPGFGAIHSQLAEVFETIYPAHKVVSIFKTSSEAVTGAFRCAMLDTKRTKILRCGFLGWHDSQLYKSPSWHERIGSEKRNELRYLNGMRGVEGEEKVLNWIDFSMDSLEDTLKAHGNEIAIFAIDVYQLAFCEIKVLEKAISLCKAYGIKILLDETKTAGRTNAGGFLSNYNIDSDYIVMGKAIGNGLPISILMGKPEAIDIYKESRIGGTHTKETLSATAVITVADIMSKEDGYSIISSTGYDLVNTINNAFSQAGVNHLLEAKTLFNSALFDIIFSDEIVNDFSVRNSLKMQLVDNGILIMLGHNSFISLAHQSVNKDKFGQLIFDSVIQWKSTI</sequence>
<dbReference type="Gene3D" id="3.90.1150.10">
    <property type="entry name" value="Aspartate Aminotransferase, domain 1"/>
    <property type="match status" value="1"/>
</dbReference>
<dbReference type="Pfam" id="PF00202">
    <property type="entry name" value="Aminotran_3"/>
    <property type="match status" value="1"/>
</dbReference>
<keyword evidence="2 3" id="KW-0663">Pyridoxal phosphate</keyword>
<name>A0A1I7HMT7_9GAMM</name>
<dbReference type="InterPro" id="IPR015424">
    <property type="entry name" value="PyrdxlP-dep_Trfase"/>
</dbReference>
<dbReference type="PANTHER" id="PTHR43713">
    <property type="entry name" value="GLUTAMATE-1-SEMIALDEHYDE 2,1-AMINOMUTASE"/>
    <property type="match status" value="1"/>
</dbReference>
<dbReference type="Proteomes" id="UP000242496">
    <property type="component" value="Unassembled WGS sequence"/>
</dbReference>
<dbReference type="STRING" id="351659.SAMN05421784_11541"/>
<proteinExistence type="inferred from homology"/>
<evidence type="ECO:0000313" key="4">
    <source>
        <dbReference type="EMBL" id="SFU61951.1"/>
    </source>
</evidence>
<protein>
    <submittedName>
        <fullName evidence="4">Glutamate-1-semialdehyde 2,1-aminomutase</fullName>
    </submittedName>
</protein>
<dbReference type="SUPFAM" id="SSF53383">
    <property type="entry name" value="PLP-dependent transferases"/>
    <property type="match status" value="1"/>
</dbReference>
<comment type="similarity">
    <text evidence="3">Belongs to the class-III pyridoxal-phosphate-dependent aminotransferase family.</text>
</comment>
<keyword evidence="5" id="KW-1185">Reference proteome</keyword>
<evidence type="ECO:0000256" key="3">
    <source>
        <dbReference type="RuleBase" id="RU003560"/>
    </source>
</evidence>
<dbReference type="EMBL" id="FPBJ01000015">
    <property type="protein sequence ID" value="SFU61951.1"/>
    <property type="molecule type" value="Genomic_DNA"/>
</dbReference>
<dbReference type="RefSeq" id="WP_092550655.1">
    <property type="nucleotide sequence ID" value="NZ_CAWRBG010000032.1"/>
</dbReference>
<dbReference type="InterPro" id="IPR015422">
    <property type="entry name" value="PyrdxlP-dep_Trfase_small"/>
</dbReference>
<dbReference type="InterPro" id="IPR005814">
    <property type="entry name" value="Aminotrans_3"/>
</dbReference>
<dbReference type="InterPro" id="IPR015421">
    <property type="entry name" value="PyrdxlP-dep_Trfase_major"/>
</dbReference>